<protein>
    <recommendedName>
        <fullName evidence="3">Phosphotransferase</fullName>
    </recommendedName>
</protein>
<comment type="caution">
    <text evidence="1">The sequence shown here is derived from an EMBL/GenBank/DDBJ whole genome shotgun (WGS) entry which is preliminary data.</text>
</comment>
<sequence length="607" mass="65888">MDGIAQARHWLRLRLRHRLRLRLACRMKVSTTPMVAASGRWRPFRWRALLAYLPAHLPAFLLECLLACLIACLIACLSALAAGPAAAQAQVHDHDEFEAWLETPGHGGDTFAERRFVLTFHHPTARPGQVVDWRLELTAPDGSVVERWRGIGELIRGTGRQVVSWRPRGPRPARGVYRLRMTAMPHGDSAAAVEEQRPVTVGAAALPLPPRAAVDRAPPGTAGVAGGVRMPGWADWDIYLGNLHSQTNHSDGGGDVASCTGAQHPQSAAAGPAEAYAYAADHGLQFLLTSEHNHMYDGAEDTDPAADPARAKALYRSGLDQAAAFNAAHPGFVALYGLEWGVITHGGHLNILNTPELLEWERNGAGELIGDTFTEKNNYRALYTLMRERGWLGQFNHPSDNQFRVAGRSLGYTEDGDAVMALCEVANSAAFSARTDEGETRISVYERMCDRALEAGFHVAFSSDQDNHCANWGTAAPNRTGVLLPKDQPFTAAALLGAIRARRVFATMDKGSQLMLTANGQMMGERLANRGTLTLSVLYRNDAGRAATELVIVEGVPGRNGTPVTMVLTGGDVTVAPSPGEHYYYARLTQDDGKMLWSAPVWVTQHP</sequence>
<dbReference type="NCBIfam" id="NF038032">
    <property type="entry name" value="CehA_McbA_metalo"/>
    <property type="match status" value="1"/>
</dbReference>
<proteinExistence type="predicted"/>
<evidence type="ECO:0008006" key="3">
    <source>
        <dbReference type="Google" id="ProtNLM"/>
    </source>
</evidence>
<dbReference type="Gene3D" id="3.20.20.140">
    <property type="entry name" value="Metal-dependent hydrolases"/>
    <property type="match status" value="1"/>
</dbReference>
<dbReference type="EMBL" id="VLKW01000002">
    <property type="protein sequence ID" value="TWI49976.1"/>
    <property type="molecule type" value="Genomic_DNA"/>
</dbReference>
<accession>A0A562Q0X9</accession>
<evidence type="ECO:0000313" key="2">
    <source>
        <dbReference type="Proteomes" id="UP000315112"/>
    </source>
</evidence>
<gene>
    <name evidence="1" type="ORF">IP92_01200</name>
</gene>
<evidence type="ECO:0000313" key="1">
    <source>
        <dbReference type="EMBL" id="TWI49976.1"/>
    </source>
</evidence>
<organism evidence="1 2">
    <name type="scientific">Pseudoduganella flava</name>
    <dbReference type="NCBI Taxonomy" id="871742"/>
    <lineage>
        <taxon>Bacteria</taxon>
        <taxon>Pseudomonadati</taxon>
        <taxon>Pseudomonadota</taxon>
        <taxon>Betaproteobacteria</taxon>
        <taxon>Burkholderiales</taxon>
        <taxon>Oxalobacteraceae</taxon>
        <taxon>Telluria group</taxon>
        <taxon>Pseudoduganella</taxon>
    </lineage>
</organism>
<dbReference type="InterPro" id="IPR016195">
    <property type="entry name" value="Pol/histidinol_Pase-like"/>
</dbReference>
<name>A0A562Q0X9_9BURK</name>
<dbReference type="AlphaFoldDB" id="A0A562Q0X9"/>
<dbReference type="SUPFAM" id="SSF89550">
    <property type="entry name" value="PHP domain-like"/>
    <property type="match status" value="1"/>
</dbReference>
<reference evidence="1 2" key="1">
    <citation type="journal article" date="2015" name="Stand. Genomic Sci.">
        <title>Genomic Encyclopedia of Bacterial and Archaeal Type Strains, Phase III: the genomes of soil and plant-associated and newly described type strains.</title>
        <authorList>
            <person name="Whitman W.B."/>
            <person name="Woyke T."/>
            <person name="Klenk H.P."/>
            <person name="Zhou Y."/>
            <person name="Lilburn T.G."/>
            <person name="Beck B.J."/>
            <person name="De Vos P."/>
            <person name="Vandamme P."/>
            <person name="Eisen J.A."/>
            <person name="Garrity G."/>
            <person name="Hugenholtz P."/>
            <person name="Kyrpides N.C."/>
        </authorList>
    </citation>
    <scope>NUCLEOTIDE SEQUENCE [LARGE SCALE GENOMIC DNA]</scope>
    <source>
        <strain evidence="1 2">CGMCC 1.10685</strain>
    </source>
</reference>
<dbReference type="Proteomes" id="UP000315112">
    <property type="component" value="Unassembled WGS sequence"/>
</dbReference>